<sequence>MASSDVACSHVAATLFALDAYVRIQQETSSPPLSNSPRSRRCVEPVCDINYSYPNKRRKTTDENTRQPTSVIPPPTAEEMKQFYDGLASSGAKSVILSVLPGYLVSYSREELLNIRQSSLGIFSLTFIDACFTEIVTSGAAVNSSGKSLQIYLHSFNSSVYQSELRCVVVTVGDTVFKVPTLTYINVLRMKISTTLSLKTNYSVIENLIKEKLMSRGFPLGISVGLLSNGSVEAAP</sequence>
<feature type="region of interest" description="Disordered" evidence="1">
    <location>
        <begin position="53"/>
        <end position="75"/>
    </location>
</feature>
<proteinExistence type="predicted"/>
<reference evidence="2 3" key="1">
    <citation type="submission" date="2021-06" db="EMBL/GenBank/DDBJ databases">
        <authorList>
            <person name="Palmer J.M."/>
        </authorList>
    </citation>
    <scope>NUCLEOTIDE SEQUENCE [LARGE SCALE GENOMIC DNA]</scope>
    <source>
        <strain evidence="2 3">AS_MEX2019</strain>
        <tissue evidence="2">Muscle</tissue>
    </source>
</reference>
<dbReference type="Proteomes" id="UP001469553">
    <property type="component" value="Unassembled WGS sequence"/>
</dbReference>
<keyword evidence="3" id="KW-1185">Reference proteome</keyword>
<protein>
    <submittedName>
        <fullName evidence="2">Uncharacterized protein</fullName>
    </submittedName>
</protein>
<accession>A0ABV0YD72</accession>
<dbReference type="EMBL" id="JAHRIP010029101">
    <property type="protein sequence ID" value="MEQ2291451.1"/>
    <property type="molecule type" value="Genomic_DNA"/>
</dbReference>
<name>A0ABV0YD72_9TELE</name>
<evidence type="ECO:0000256" key="1">
    <source>
        <dbReference type="SAM" id="MobiDB-lite"/>
    </source>
</evidence>
<evidence type="ECO:0000313" key="3">
    <source>
        <dbReference type="Proteomes" id="UP001469553"/>
    </source>
</evidence>
<organism evidence="2 3">
    <name type="scientific">Ameca splendens</name>
    <dbReference type="NCBI Taxonomy" id="208324"/>
    <lineage>
        <taxon>Eukaryota</taxon>
        <taxon>Metazoa</taxon>
        <taxon>Chordata</taxon>
        <taxon>Craniata</taxon>
        <taxon>Vertebrata</taxon>
        <taxon>Euteleostomi</taxon>
        <taxon>Actinopterygii</taxon>
        <taxon>Neopterygii</taxon>
        <taxon>Teleostei</taxon>
        <taxon>Neoteleostei</taxon>
        <taxon>Acanthomorphata</taxon>
        <taxon>Ovalentaria</taxon>
        <taxon>Atherinomorphae</taxon>
        <taxon>Cyprinodontiformes</taxon>
        <taxon>Goodeidae</taxon>
        <taxon>Ameca</taxon>
    </lineage>
</organism>
<gene>
    <name evidence="2" type="ORF">AMECASPLE_013519</name>
</gene>
<evidence type="ECO:0000313" key="2">
    <source>
        <dbReference type="EMBL" id="MEQ2291451.1"/>
    </source>
</evidence>
<comment type="caution">
    <text evidence="2">The sequence shown here is derived from an EMBL/GenBank/DDBJ whole genome shotgun (WGS) entry which is preliminary data.</text>
</comment>